<gene>
    <name evidence="5" type="ORF">CAPTEDRAFT_79876</name>
</gene>
<evidence type="ECO:0000313" key="6">
    <source>
        <dbReference type="EnsemblMetazoa" id="CapteP79876"/>
    </source>
</evidence>
<evidence type="ECO:0000256" key="2">
    <source>
        <dbReference type="ARBA" id="ARBA00023242"/>
    </source>
</evidence>
<evidence type="ECO:0000259" key="4">
    <source>
        <dbReference type="PROSITE" id="PS50039"/>
    </source>
</evidence>
<dbReference type="SMART" id="SM00339">
    <property type="entry name" value="FH"/>
    <property type="match status" value="1"/>
</dbReference>
<reference evidence="5 7" key="2">
    <citation type="journal article" date="2013" name="Nature">
        <title>Insights into bilaterian evolution from three spiralian genomes.</title>
        <authorList>
            <person name="Simakov O."/>
            <person name="Marletaz F."/>
            <person name="Cho S.J."/>
            <person name="Edsinger-Gonzales E."/>
            <person name="Havlak P."/>
            <person name="Hellsten U."/>
            <person name="Kuo D.H."/>
            <person name="Larsson T."/>
            <person name="Lv J."/>
            <person name="Arendt D."/>
            <person name="Savage R."/>
            <person name="Osoegawa K."/>
            <person name="de Jong P."/>
            <person name="Grimwood J."/>
            <person name="Chapman J.A."/>
            <person name="Shapiro H."/>
            <person name="Aerts A."/>
            <person name="Otillar R.P."/>
            <person name="Terry A.Y."/>
            <person name="Boore J.L."/>
            <person name="Grigoriev I.V."/>
            <person name="Lindberg D.R."/>
            <person name="Seaver E.C."/>
            <person name="Weisblat D.A."/>
            <person name="Putnam N.H."/>
            <person name="Rokhsar D.S."/>
        </authorList>
    </citation>
    <scope>NUCLEOTIDE SEQUENCE</scope>
    <source>
        <strain evidence="5 7">I ESC-2004</strain>
    </source>
</reference>
<dbReference type="GO" id="GO:0000978">
    <property type="term" value="F:RNA polymerase II cis-regulatory region sequence-specific DNA binding"/>
    <property type="evidence" value="ECO:0007669"/>
    <property type="project" value="TreeGrafter"/>
</dbReference>
<dbReference type="GO" id="GO:0030154">
    <property type="term" value="P:cell differentiation"/>
    <property type="evidence" value="ECO:0007669"/>
    <property type="project" value="TreeGrafter"/>
</dbReference>
<dbReference type="EnsemblMetazoa" id="CapteT79876">
    <property type="protein sequence ID" value="CapteP79876"/>
    <property type="gene ID" value="CapteG79876"/>
</dbReference>
<comment type="subcellular location">
    <subcellularLocation>
        <location evidence="3">Nucleus</location>
    </subcellularLocation>
</comment>
<evidence type="ECO:0000256" key="3">
    <source>
        <dbReference type="PROSITE-ProRule" id="PRU00089"/>
    </source>
</evidence>
<dbReference type="InterPro" id="IPR030456">
    <property type="entry name" value="TF_fork_head_CS_2"/>
</dbReference>
<dbReference type="HOGENOM" id="CLU_077699_5_2_1"/>
<dbReference type="Gene3D" id="1.10.10.10">
    <property type="entry name" value="Winged helix-like DNA-binding domain superfamily/Winged helix DNA-binding domain"/>
    <property type="match status" value="1"/>
</dbReference>
<sequence>KPDEPYMTLIVKAIMSTADHRMVLADIYLWLMDYSPYYRLTKSSWKNSVRHNLSVNECFVKSERARNGRGFFWTVHPACVQLFQDGDYSRRSARAAIQ</sequence>
<dbReference type="InterPro" id="IPR047519">
    <property type="entry name" value="FH_FOXQ2-like"/>
</dbReference>
<dbReference type="InterPro" id="IPR036388">
    <property type="entry name" value="WH-like_DNA-bd_sf"/>
</dbReference>
<dbReference type="AlphaFoldDB" id="R7T5R6"/>
<dbReference type="OrthoDB" id="5954824at2759"/>
<dbReference type="GO" id="GO:0009653">
    <property type="term" value="P:anatomical structure morphogenesis"/>
    <property type="evidence" value="ECO:0007669"/>
    <property type="project" value="TreeGrafter"/>
</dbReference>
<dbReference type="STRING" id="283909.R7T5R6"/>
<keyword evidence="7" id="KW-1185">Reference proteome</keyword>
<reference evidence="6" key="3">
    <citation type="submission" date="2015-06" db="UniProtKB">
        <authorList>
            <consortium name="EnsemblMetazoa"/>
        </authorList>
    </citation>
    <scope>IDENTIFICATION</scope>
</reference>
<dbReference type="EMBL" id="AMQN01015326">
    <property type="status" value="NOT_ANNOTATED_CDS"/>
    <property type="molecule type" value="Genomic_DNA"/>
</dbReference>
<protein>
    <recommendedName>
        <fullName evidence="4">Fork-head domain-containing protein</fullName>
    </recommendedName>
</protein>
<name>R7T5R6_CAPTE</name>
<accession>R7T5R6</accession>
<dbReference type="InterPro" id="IPR001766">
    <property type="entry name" value="Fork_head_dom"/>
</dbReference>
<dbReference type="Pfam" id="PF00250">
    <property type="entry name" value="Forkhead"/>
    <property type="match status" value="1"/>
</dbReference>
<feature type="DNA-binding region" description="Fork-head" evidence="3">
    <location>
        <begin position="1"/>
        <end position="93"/>
    </location>
</feature>
<dbReference type="SUPFAM" id="SSF46785">
    <property type="entry name" value="Winged helix' DNA-binding domain"/>
    <property type="match status" value="1"/>
</dbReference>
<dbReference type="InterPro" id="IPR036390">
    <property type="entry name" value="WH_DNA-bd_sf"/>
</dbReference>
<dbReference type="PRINTS" id="PR00053">
    <property type="entry name" value="FORKHEAD"/>
</dbReference>
<dbReference type="GO" id="GO:0000981">
    <property type="term" value="F:DNA-binding transcription factor activity, RNA polymerase II-specific"/>
    <property type="evidence" value="ECO:0007669"/>
    <property type="project" value="TreeGrafter"/>
</dbReference>
<organism evidence="5">
    <name type="scientific">Capitella teleta</name>
    <name type="common">Polychaete worm</name>
    <dbReference type="NCBI Taxonomy" id="283909"/>
    <lineage>
        <taxon>Eukaryota</taxon>
        <taxon>Metazoa</taxon>
        <taxon>Spiralia</taxon>
        <taxon>Lophotrochozoa</taxon>
        <taxon>Annelida</taxon>
        <taxon>Polychaeta</taxon>
        <taxon>Sedentaria</taxon>
        <taxon>Scolecida</taxon>
        <taxon>Capitellidae</taxon>
        <taxon>Capitella</taxon>
    </lineage>
</organism>
<feature type="non-terminal residue" evidence="5">
    <location>
        <position position="1"/>
    </location>
</feature>
<dbReference type="GO" id="GO:0005634">
    <property type="term" value="C:nucleus"/>
    <property type="evidence" value="ECO:0007669"/>
    <property type="project" value="UniProtKB-SubCell"/>
</dbReference>
<dbReference type="CDD" id="cd20035">
    <property type="entry name" value="FH_FOXQ2-like"/>
    <property type="match status" value="1"/>
</dbReference>
<dbReference type="OMA" id="YLWISIN"/>
<dbReference type="PROSITE" id="PS00658">
    <property type="entry name" value="FORK_HEAD_2"/>
    <property type="match status" value="1"/>
</dbReference>
<proteinExistence type="predicted"/>
<dbReference type="Proteomes" id="UP000014760">
    <property type="component" value="Unassembled WGS sequence"/>
</dbReference>
<evidence type="ECO:0000256" key="1">
    <source>
        <dbReference type="ARBA" id="ARBA00023125"/>
    </source>
</evidence>
<evidence type="ECO:0000313" key="7">
    <source>
        <dbReference type="Proteomes" id="UP000014760"/>
    </source>
</evidence>
<dbReference type="PANTHER" id="PTHR11829">
    <property type="entry name" value="FORKHEAD BOX PROTEIN"/>
    <property type="match status" value="1"/>
</dbReference>
<feature type="non-terminal residue" evidence="5">
    <location>
        <position position="98"/>
    </location>
</feature>
<dbReference type="PROSITE" id="PS50039">
    <property type="entry name" value="FORK_HEAD_3"/>
    <property type="match status" value="1"/>
</dbReference>
<dbReference type="PANTHER" id="PTHR11829:SF142">
    <property type="entry name" value="FORK-HEAD DOMAIN-CONTAINING PROTEIN"/>
    <property type="match status" value="1"/>
</dbReference>
<keyword evidence="1 3" id="KW-0238">DNA-binding</keyword>
<dbReference type="InterPro" id="IPR050211">
    <property type="entry name" value="FOX_domain-containing"/>
</dbReference>
<dbReference type="EMBL" id="KB311802">
    <property type="protein sequence ID" value="ELT88538.1"/>
    <property type="molecule type" value="Genomic_DNA"/>
</dbReference>
<keyword evidence="2 3" id="KW-0539">Nucleus</keyword>
<reference evidence="7" key="1">
    <citation type="submission" date="2012-12" db="EMBL/GenBank/DDBJ databases">
        <authorList>
            <person name="Hellsten U."/>
            <person name="Grimwood J."/>
            <person name="Chapman J.A."/>
            <person name="Shapiro H."/>
            <person name="Aerts A."/>
            <person name="Otillar R.P."/>
            <person name="Terry A.Y."/>
            <person name="Boore J.L."/>
            <person name="Simakov O."/>
            <person name="Marletaz F."/>
            <person name="Cho S.-J."/>
            <person name="Edsinger-Gonzales E."/>
            <person name="Havlak P."/>
            <person name="Kuo D.-H."/>
            <person name="Larsson T."/>
            <person name="Lv J."/>
            <person name="Arendt D."/>
            <person name="Savage R."/>
            <person name="Osoegawa K."/>
            <person name="de Jong P."/>
            <person name="Lindberg D.R."/>
            <person name="Seaver E.C."/>
            <person name="Weisblat D.A."/>
            <person name="Putnam N.H."/>
            <person name="Grigoriev I.V."/>
            <person name="Rokhsar D.S."/>
        </authorList>
    </citation>
    <scope>NUCLEOTIDE SEQUENCE</scope>
    <source>
        <strain evidence="7">I ESC-2004</strain>
    </source>
</reference>
<evidence type="ECO:0000313" key="5">
    <source>
        <dbReference type="EMBL" id="ELT88538.1"/>
    </source>
</evidence>
<feature type="domain" description="Fork-head" evidence="4">
    <location>
        <begin position="1"/>
        <end position="93"/>
    </location>
</feature>